<dbReference type="PANTHER" id="PTHR43792">
    <property type="entry name" value="GNAT FAMILY, PUTATIVE (AFU_ORTHOLOGUE AFUA_3G00765)-RELATED-RELATED"/>
    <property type="match status" value="1"/>
</dbReference>
<dbReference type="AlphaFoldDB" id="A0A371JAY2"/>
<comment type="caution">
    <text evidence="2">The sequence shown here is derived from an EMBL/GenBank/DDBJ whole genome shotgun (WGS) entry which is preliminary data.</text>
</comment>
<protein>
    <submittedName>
        <fullName evidence="2">N-acetyltransferase</fullName>
    </submittedName>
</protein>
<dbReference type="InterPro" id="IPR051531">
    <property type="entry name" value="N-acetyltransferase"/>
</dbReference>
<evidence type="ECO:0000313" key="3">
    <source>
        <dbReference type="Proteomes" id="UP000216411"/>
    </source>
</evidence>
<organism evidence="2 3">
    <name type="scientific">Lachnotalea glycerini</name>
    <dbReference type="NCBI Taxonomy" id="1763509"/>
    <lineage>
        <taxon>Bacteria</taxon>
        <taxon>Bacillati</taxon>
        <taxon>Bacillota</taxon>
        <taxon>Clostridia</taxon>
        <taxon>Lachnospirales</taxon>
        <taxon>Lachnospiraceae</taxon>
        <taxon>Lachnotalea</taxon>
    </lineage>
</organism>
<proteinExistence type="predicted"/>
<dbReference type="InterPro" id="IPR000182">
    <property type="entry name" value="GNAT_dom"/>
</dbReference>
<dbReference type="RefSeq" id="WP_094378970.1">
    <property type="nucleotide sequence ID" value="NZ_NOKA02000061.1"/>
</dbReference>
<gene>
    <name evidence="2" type="ORF">CG710_017750</name>
</gene>
<dbReference type="PROSITE" id="PS51186">
    <property type="entry name" value="GNAT"/>
    <property type="match status" value="1"/>
</dbReference>
<keyword evidence="2" id="KW-0808">Transferase</keyword>
<sequence length="312" mass="36361">MLKLIILQLTTTDTKAVRPYEKIEGFLSLLEDLKKNEVKIQELALDQPNWLPKEIPDKEERSCLVISKINSIVESENAWKECLIISDLECVMEAAVRLKIPIIGFDVPELGQDLFQADMLVQGFEEVDYTFVMQVYQRFYHEPVMMAKTSRLIIREMVLEDLDELYELYAHPTITKFLEPLYEREMEIEYTKAYIKNMYGFYGYGLWSLIEKKTGRLIGRAGLNNRRVDGEIQIELGYLIGVAYQNQGYATEACNKILEFAVKNIDCTKVNCFIHRENHASIALVKKLGFVYLKDAEIDKESLSWYRWTYAV</sequence>
<keyword evidence="3" id="KW-1185">Reference proteome</keyword>
<reference evidence="2 3" key="1">
    <citation type="journal article" date="2017" name="Genome Announc.">
        <title>Draft Genome Sequence of a Sporulating and Motile Strain of Lachnotalea glycerini Isolated from Water in Quebec City, Canada.</title>
        <authorList>
            <person name="Maheux A.F."/>
            <person name="Boudreau D.K."/>
            <person name="Berube E."/>
            <person name="Boissinot M."/>
            <person name="Raymond F."/>
            <person name="Brodeur S."/>
            <person name="Corbeil J."/>
            <person name="Isabel S."/>
            <person name="Omar R.F."/>
            <person name="Bergeron M.G."/>
        </authorList>
    </citation>
    <scope>NUCLEOTIDE SEQUENCE [LARGE SCALE GENOMIC DNA]</scope>
    <source>
        <strain evidence="2 3">CCRI-19302</strain>
    </source>
</reference>
<dbReference type="Gene3D" id="3.40.630.30">
    <property type="match status" value="1"/>
</dbReference>
<dbReference type="Proteomes" id="UP000216411">
    <property type="component" value="Unassembled WGS sequence"/>
</dbReference>
<dbReference type="Pfam" id="PF13302">
    <property type="entry name" value="Acetyltransf_3"/>
    <property type="match status" value="1"/>
</dbReference>
<name>A0A371JAY2_9FIRM</name>
<evidence type="ECO:0000313" key="2">
    <source>
        <dbReference type="EMBL" id="RDY29836.1"/>
    </source>
</evidence>
<dbReference type="OrthoDB" id="9798081at2"/>
<evidence type="ECO:0000259" key="1">
    <source>
        <dbReference type="PROSITE" id="PS51186"/>
    </source>
</evidence>
<dbReference type="SUPFAM" id="SSF55729">
    <property type="entry name" value="Acyl-CoA N-acyltransferases (Nat)"/>
    <property type="match status" value="1"/>
</dbReference>
<dbReference type="EMBL" id="NOKA02000061">
    <property type="protein sequence ID" value="RDY29836.1"/>
    <property type="molecule type" value="Genomic_DNA"/>
</dbReference>
<feature type="domain" description="N-acetyltransferase" evidence="1">
    <location>
        <begin position="152"/>
        <end position="312"/>
    </location>
</feature>
<accession>A0A371JAY2</accession>
<dbReference type="GO" id="GO:0016747">
    <property type="term" value="F:acyltransferase activity, transferring groups other than amino-acyl groups"/>
    <property type="evidence" value="ECO:0007669"/>
    <property type="project" value="InterPro"/>
</dbReference>
<dbReference type="PANTHER" id="PTHR43792:SF1">
    <property type="entry name" value="N-ACETYLTRANSFERASE DOMAIN-CONTAINING PROTEIN"/>
    <property type="match status" value="1"/>
</dbReference>
<dbReference type="InterPro" id="IPR016181">
    <property type="entry name" value="Acyl_CoA_acyltransferase"/>
</dbReference>